<keyword evidence="2" id="KW-1185">Reference proteome</keyword>
<dbReference type="AlphaFoldDB" id="A0AAW0KCH7"/>
<reference evidence="1 2" key="1">
    <citation type="journal article" date="2018" name="Sci. Data">
        <title>The draft genome sequence of cork oak.</title>
        <authorList>
            <person name="Ramos A.M."/>
            <person name="Usie A."/>
            <person name="Barbosa P."/>
            <person name="Barros P.M."/>
            <person name="Capote T."/>
            <person name="Chaves I."/>
            <person name="Simoes F."/>
            <person name="Abreu I."/>
            <person name="Carrasquinho I."/>
            <person name="Faro C."/>
            <person name="Guimaraes J.B."/>
            <person name="Mendonca D."/>
            <person name="Nobrega F."/>
            <person name="Rodrigues L."/>
            <person name="Saibo N.J.M."/>
            <person name="Varela M.C."/>
            <person name="Egas C."/>
            <person name="Matos J."/>
            <person name="Miguel C.M."/>
            <person name="Oliveira M.M."/>
            <person name="Ricardo C.P."/>
            <person name="Goncalves S."/>
        </authorList>
    </citation>
    <scope>NUCLEOTIDE SEQUENCE [LARGE SCALE GENOMIC DNA]</scope>
    <source>
        <strain evidence="2">cv. HL8</strain>
    </source>
</reference>
<evidence type="ECO:0008006" key="3">
    <source>
        <dbReference type="Google" id="ProtNLM"/>
    </source>
</evidence>
<evidence type="ECO:0000313" key="2">
    <source>
        <dbReference type="Proteomes" id="UP000237347"/>
    </source>
</evidence>
<sequence>MVLLDDGCDHCHDEPEDMLHALWSCPSISQTPHIDPWPIWKPPPWPKLKVNFDGVVFREIQCVGLGAVVRNAEGSVLASMAESFHLPLSVVVVEKARSLFVRNAQPHPPDQTPHIDPWPIWKPPPWPKLKVNFDGVVFREIQCAGLEAVVRNAEGSVLASMAESFHLPLSVVVVEVIAAKKAF</sequence>
<accession>A0AAW0KCH7</accession>
<evidence type="ECO:0000313" key="1">
    <source>
        <dbReference type="EMBL" id="KAK7836722.1"/>
    </source>
</evidence>
<dbReference type="InterPro" id="IPR052929">
    <property type="entry name" value="RNase_H-like_EbsB-rel"/>
</dbReference>
<proteinExistence type="predicted"/>
<dbReference type="Proteomes" id="UP000237347">
    <property type="component" value="Unassembled WGS sequence"/>
</dbReference>
<dbReference type="PANTHER" id="PTHR47074">
    <property type="entry name" value="BNAC02G40300D PROTEIN"/>
    <property type="match status" value="1"/>
</dbReference>
<dbReference type="EMBL" id="PKMF04000346">
    <property type="protein sequence ID" value="KAK7836722.1"/>
    <property type="molecule type" value="Genomic_DNA"/>
</dbReference>
<protein>
    <recommendedName>
        <fullName evidence="3">RNase H type-1 domain-containing protein</fullName>
    </recommendedName>
</protein>
<dbReference type="PANTHER" id="PTHR47074:SF48">
    <property type="entry name" value="POLYNUCLEOTIDYL TRANSFERASE, RIBONUCLEASE H-LIKE SUPERFAMILY PROTEIN"/>
    <property type="match status" value="1"/>
</dbReference>
<comment type="caution">
    <text evidence="1">The sequence shown here is derived from an EMBL/GenBank/DDBJ whole genome shotgun (WGS) entry which is preliminary data.</text>
</comment>
<gene>
    <name evidence="1" type="ORF">CFP56_022238</name>
</gene>
<name>A0AAW0KCH7_QUESU</name>
<organism evidence="1 2">
    <name type="scientific">Quercus suber</name>
    <name type="common">Cork oak</name>
    <dbReference type="NCBI Taxonomy" id="58331"/>
    <lineage>
        <taxon>Eukaryota</taxon>
        <taxon>Viridiplantae</taxon>
        <taxon>Streptophyta</taxon>
        <taxon>Embryophyta</taxon>
        <taxon>Tracheophyta</taxon>
        <taxon>Spermatophyta</taxon>
        <taxon>Magnoliopsida</taxon>
        <taxon>eudicotyledons</taxon>
        <taxon>Gunneridae</taxon>
        <taxon>Pentapetalae</taxon>
        <taxon>rosids</taxon>
        <taxon>fabids</taxon>
        <taxon>Fagales</taxon>
        <taxon>Fagaceae</taxon>
        <taxon>Quercus</taxon>
    </lineage>
</organism>